<evidence type="ECO:0000256" key="1">
    <source>
        <dbReference type="SAM" id="MobiDB-lite"/>
    </source>
</evidence>
<sequence>MVREEWTTEVFDAELVSSQSVEEDMVQMLQIALACVVKGPEIRPTMDEVVRLIKETVRPNGAAERKSESENTNVYEHHE</sequence>
<dbReference type="Gene3D" id="1.10.510.10">
    <property type="entry name" value="Transferase(Phosphotransferase) domain 1"/>
    <property type="match status" value="1"/>
</dbReference>
<accession>A0AAV0QNA0</accession>
<evidence type="ECO:0000313" key="2">
    <source>
        <dbReference type="EMBL" id="CAI0546645.1"/>
    </source>
</evidence>
<comment type="caution">
    <text evidence="2">The sequence shown here is derived from an EMBL/GenBank/DDBJ whole genome shotgun (WGS) entry which is preliminary data.</text>
</comment>
<reference evidence="2" key="1">
    <citation type="submission" date="2022-08" db="EMBL/GenBank/DDBJ databases">
        <authorList>
            <person name="Gutierrez-Valencia J."/>
        </authorList>
    </citation>
    <scope>NUCLEOTIDE SEQUENCE</scope>
</reference>
<gene>
    <name evidence="2" type="ORF">LITE_LOCUS44053</name>
</gene>
<dbReference type="InterPro" id="IPR050994">
    <property type="entry name" value="At_inactive_RLKs"/>
</dbReference>
<dbReference type="AlphaFoldDB" id="A0AAV0QNA0"/>
<dbReference type="Proteomes" id="UP001154282">
    <property type="component" value="Unassembled WGS sequence"/>
</dbReference>
<dbReference type="PANTHER" id="PTHR48010:SF59">
    <property type="entry name" value="PROTEIN KINASE DOMAIN-CONTAINING PROTEIN"/>
    <property type="match status" value="1"/>
</dbReference>
<keyword evidence="3" id="KW-1185">Reference proteome</keyword>
<dbReference type="PANTHER" id="PTHR48010">
    <property type="entry name" value="OS05G0588300 PROTEIN"/>
    <property type="match status" value="1"/>
</dbReference>
<proteinExistence type="predicted"/>
<evidence type="ECO:0000313" key="3">
    <source>
        <dbReference type="Proteomes" id="UP001154282"/>
    </source>
</evidence>
<organism evidence="2 3">
    <name type="scientific">Linum tenue</name>
    <dbReference type="NCBI Taxonomy" id="586396"/>
    <lineage>
        <taxon>Eukaryota</taxon>
        <taxon>Viridiplantae</taxon>
        <taxon>Streptophyta</taxon>
        <taxon>Embryophyta</taxon>
        <taxon>Tracheophyta</taxon>
        <taxon>Spermatophyta</taxon>
        <taxon>Magnoliopsida</taxon>
        <taxon>eudicotyledons</taxon>
        <taxon>Gunneridae</taxon>
        <taxon>Pentapetalae</taxon>
        <taxon>rosids</taxon>
        <taxon>fabids</taxon>
        <taxon>Malpighiales</taxon>
        <taxon>Linaceae</taxon>
        <taxon>Linum</taxon>
    </lineage>
</organism>
<protein>
    <submittedName>
        <fullName evidence="2">Uncharacterized protein</fullName>
    </submittedName>
</protein>
<dbReference type="PROSITE" id="PS51257">
    <property type="entry name" value="PROKAR_LIPOPROTEIN"/>
    <property type="match status" value="1"/>
</dbReference>
<name>A0AAV0QNA0_9ROSI</name>
<dbReference type="EMBL" id="CAMGYJ010000010">
    <property type="protein sequence ID" value="CAI0546645.1"/>
    <property type="molecule type" value="Genomic_DNA"/>
</dbReference>
<feature type="region of interest" description="Disordered" evidence="1">
    <location>
        <begin position="59"/>
        <end position="79"/>
    </location>
</feature>